<gene>
    <name evidence="4" type="primary">thpR</name>
    <name evidence="4" type="ORF">G3T16_14795</name>
</gene>
<evidence type="ECO:0000259" key="3">
    <source>
        <dbReference type="Pfam" id="PF02834"/>
    </source>
</evidence>
<dbReference type="PANTHER" id="PTHR35561">
    <property type="entry name" value="RNA 2',3'-CYCLIC PHOSPHODIESTERASE"/>
    <property type="match status" value="1"/>
</dbReference>
<comment type="function">
    <text evidence="2">Hydrolyzes RNA 2',3'-cyclic phosphodiester to an RNA 2'-phosphomonoester.</text>
</comment>
<dbReference type="SUPFAM" id="SSF55144">
    <property type="entry name" value="LigT-like"/>
    <property type="match status" value="1"/>
</dbReference>
<dbReference type="KEGG" id="kim:G3T16_14795"/>
<evidence type="ECO:0000313" key="5">
    <source>
        <dbReference type="Proteomes" id="UP000477680"/>
    </source>
</evidence>
<dbReference type="EMBL" id="CP048711">
    <property type="protein sequence ID" value="QIB66478.1"/>
    <property type="molecule type" value="Genomic_DNA"/>
</dbReference>
<organism evidence="4 5">
    <name type="scientific">Kineobactrum salinum</name>
    <dbReference type="NCBI Taxonomy" id="2708301"/>
    <lineage>
        <taxon>Bacteria</taxon>
        <taxon>Pseudomonadati</taxon>
        <taxon>Pseudomonadota</taxon>
        <taxon>Gammaproteobacteria</taxon>
        <taxon>Cellvibrionales</taxon>
        <taxon>Halieaceae</taxon>
        <taxon>Kineobactrum</taxon>
    </lineage>
</organism>
<keyword evidence="5" id="KW-1185">Reference proteome</keyword>
<sequence length="175" mass="19905">MCVFFGLELDSDTKRAVADWRDRYGLAHGQPVPADNFHLTLAFVGEVDHRHLETLTQAVDQWASGYTVGAGRLVLDQAGYWQKQRIYWLGPEQPQLELARLAVKLQNLAGPAGARRQRKLFVPHVTLFRSCAEPPPAPVVAPRIDVHYQHFTLFETLQGRQGVSYRALQHWPLNR</sequence>
<dbReference type="Pfam" id="PF02834">
    <property type="entry name" value="LigT_PEase"/>
    <property type="match status" value="1"/>
</dbReference>
<feature type="active site" description="Proton acceptor" evidence="2">
    <location>
        <position position="124"/>
    </location>
</feature>
<dbReference type="PANTHER" id="PTHR35561:SF1">
    <property type="entry name" value="RNA 2',3'-CYCLIC PHOSPHODIESTERASE"/>
    <property type="match status" value="1"/>
</dbReference>
<evidence type="ECO:0000256" key="2">
    <source>
        <dbReference type="HAMAP-Rule" id="MF_01940"/>
    </source>
</evidence>
<keyword evidence="1 2" id="KW-0378">Hydrolase</keyword>
<feature type="short sequence motif" description="HXTX 2" evidence="2">
    <location>
        <begin position="124"/>
        <end position="127"/>
    </location>
</feature>
<proteinExistence type="inferred from homology"/>
<name>A0A6C0U3G3_9GAMM</name>
<dbReference type="GO" id="GO:0004113">
    <property type="term" value="F:2',3'-cyclic-nucleotide 3'-phosphodiesterase activity"/>
    <property type="evidence" value="ECO:0007669"/>
    <property type="project" value="InterPro"/>
</dbReference>
<dbReference type="GO" id="GO:0008664">
    <property type="term" value="F:RNA 2',3'-cyclic 3'-phosphodiesterase activity"/>
    <property type="evidence" value="ECO:0007669"/>
    <property type="project" value="UniProtKB-EC"/>
</dbReference>
<dbReference type="InterPro" id="IPR014051">
    <property type="entry name" value="Phosphoesterase_HXTX"/>
</dbReference>
<dbReference type="NCBIfam" id="TIGR02258">
    <property type="entry name" value="2_5_ligase"/>
    <property type="match status" value="1"/>
</dbReference>
<evidence type="ECO:0000313" key="4">
    <source>
        <dbReference type="EMBL" id="QIB66478.1"/>
    </source>
</evidence>
<feature type="short sequence motif" description="HXTX 1" evidence="2">
    <location>
        <begin position="38"/>
        <end position="41"/>
    </location>
</feature>
<dbReference type="InterPro" id="IPR009097">
    <property type="entry name" value="Cyclic_Pdiesterase"/>
</dbReference>
<dbReference type="Proteomes" id="UP000477680">
    <property type="component" value="Chromosome"/>
</dbReference>
<dbReference type="AlphaFoldDB" id="A0A6C0U3G3"/>
<feature type="domain" description="Phosphoesterase HXTX" evidence="3">
    <location>
        <begin position="9"/>
        <end position="66"/>
    </location>
</feature>
<dbReference type="RefSeq" id="WP_163495912.1">
    <property type="nucleotide sequence ID" value="NZ_CP048711.1"/>
</dbReference>
<dbReference type="InterPro" id="IPR004175">
    <property type="entry name" value="RNA_CPDase"/>
</dbReference>
<accession>A0A6C0U3G3</accession>
<protein>
    <recommendedName>
        <fullName evidence="2">RNA 2',3'-cyclic phosphodiesterase</fullName>
        <shortName evidence="2">RNA 2',3'-CPDase</shortName>
        <ecNumber evidence="2">3.1.4.58</ecNumber>
    </recommendedName>
</protein>
<dbReference type="HAMAP" id="MF_01940">
    <property type="entry name" value="RNA_CPDase"/>
    <property type="match status" value="1"/>
</dbReference>
<evidence type="ECO:0000256" key="1">
    <source>
        <dbReference type="ARBA" id="ARBA00022801"/>
    </source>
</evidence>
<feature type="active site" description="Proton donor" evidence="2">
    <location>
        <position position="38"/>
    </location>
</feature>
<dbReference type="EC" id="3.1.4.58" evidence="2"/>
<dbReference type="Gene3D" id="3.90.1140.10">
    <property type="entry name" value="Cyclic phosphodiesterase"/>
    <property type="match status" value="1"/>
</dbReference>
<reference evidence="4 5" key="1">
    <citation type="submission" date="2020-02" db="EMBL/GenBank/DDBJ databases">
        <title>Genome sequencing for Kineobactrum sp. M2.</title>
        <authorList>
            <person name="Park S.-J."/>
        </authorList>
    </citation>
    <scope>NUCLEOTIDE SEQUENCE [LARGE SCALE GENOMIC DNA]</scope>
    <source>
        <strain evidence="4 5">M2</strain>
    </source>
</reference>
<comment type="catalytic activity">
    <reaction evidence="2">
        <text>a 3'-end 2',3'-cyclophospho-ribonucleotide-RNA + H2O = a 3'-end 2'-phospho-ribonucleotide-RNA + H(+)</text>
        <dbReference type="Rhea" id="RHEA:11828"/>
        <dbReference type="Rhea" id="RHEA-COMP:10464"/>
        <dbReference type="Rhea" id="RHEA-COMP:17353"/>
        <dbReference type="ChEBI" id="CHEBI:15377"/>
        <dbReference type="ChEBI" id="CHEBI:15378"/>
        <dbReference type="ChEBI" id="CHEBI:83064"/>
        <dbReference type="ChEBI" id="CHEBI:173113"/>
        <dbReference type="EC" id="3.1.4.58"/>
    </reaction>
</comment>
<comment type="similarity">
    <text evidence="2">Belongs to the 2H phosphoesterase superfamily. ThpR family.</text>
</comment>